<dbReference type="InterPro" id="IPR002130">
    <property type="entry name" value="Cyclophilin-type_PPIase_dom"/>
</dbReference>
<dbReference type="eggNOG" id="KOG0865">
    <property type="taxonomic scope" value="Eukaryota"/>
</dbReference>
<dbReference type="AlphaFoldDB" id="Q9N579"/>
<dbReference type="WormBase" id="Y17G9B.4a">
    <property type="protein sequence ID" value="CE34606"/>
    <property type="gene ID" value="WBGene00021201"/>
</dbReference>
<dbReference type="SUPFAM" id="SSF50891">
    <property type="entry name" value="Cyclophilin-like"/>
    <property type="match status" value="1"/>
</dbReference>
<keyword evidence="1 3" id="KW-0413">Isomerase</keyword>
<dbReference type="PaxDb" id="6239-Y17G9B.4a"/>
<dbReference type="KEGG" id="cel:CELE_Y17G9B.4"/>
<dbReference type="PANTHER" id="PTHR11071:SF561">
    <property type="entry name" value="PEPTIDYL-PROLYL CIS-TRANS ISOMERASE D-RELATED"/>
    <property type="match status" value="1"/>
</dbReference>
<dbReference type="Gene3D" id="2.40.100.10">
    <property type="entry name" value="Cyclophilin-like"/>
    <property type="match status" value="1"/>
</dbReference>
<comment type="catalytic activity">
    <reaction evidence="1">
        <text>[protein]-peptidylproline (omega=180) = [protein]-peptidylproline (omega=0)</text>
        <dbReference type="Rhea" id="RHEA:16237"/>
        <dbReference type="Rhea" id="RHEA-COMP:10747"/>
        <dbReference type="Rhea" id="RHEA-COMP:10748"/>
        <dbReference type="ChEBI" id="CHEBI:83833"/>
        <dbReference type="ChEBI" id="CHEBI:83834"/>
        <dbReference type="EC" id="5.2.1.8"/>
    </reaction>
</comment>
<dbReference type="SMR" id="Q9N579"/>
<dbReference type="EC" id="5.2.1.8" evidence="1"/>
<dbReference type="EMBL" id="BX284604">
    <property type="protein sequence ID" value="CCD68714.1"/>
    <property type="molecule type" value="Genomic_DNA"/>
</dbReference>
<dbReference type="RefSeq" id="NP_500632.3">
    <property type="nucleotide sequence ID" value="NM_068231.5"/>
</dbReference>
<dbReference type="Pfam" id="PF00160">
    <property type="entry name" value="Pro_isomerase"/>
    <property type="match status" value="1"/>
</dbReference>
<dbReference type="FunCoup" id="Q9N579">
    <property type="interactions" value="7"/>
</dbReference>
<dbReference type="GO" id="GO:0005737">
    <property type="term" value="C:cytoplasm"/>
    <property type="evidence" value="ECO:0000318"/>
    <property type="project" value="GO_Central"/>
</dbReference>
<dbReference type="PRINTS" id="PR00153">
    <property type="entry name" value="CSAPPISMRASE"/>
</dbReference>
<dbReference type="PhylomeDB" id="Q9N579"/>
<gene>
    <name evidence="3" type="ORF">CELE_Y17G9B.4</name>
    <name evidence="3 5" type="ORF">Y17G9B.4</name>
</gene>
<evidence type="ECO:0000313" key="4">
    <source>
        <dbReference type="Proteomes" id="UP000001940"/>
    </source>
</evidence>
<organism evidence="3 4">
    <name type="scientific">Caenorhabditis elegans</name>
    <dbReference type="NCBI Taxonomy" id="6239"/>
    <lineage>
        <taxon>Eukaryota</taxon>
        <taxon>Metazoa</taxon>
        <taxon>Ecdysozoa</taxon>
        <taxon>Nematoda</taxon>
        <taxon>Chromadorea</taxon>
        <taxon>Rhabditida</taxon>
        <taxon>Rhabditina</taxon>
        <taxon>Rhabditomorpha</taxon>
        <taxon>Rhabditoidea</taxon>
        <taxon>Rhabditidae</taxon>
        <taxon>Peloderinae</taxon>
        <taxon>Caenorhabditis</taxon>
    </lineage>
</organism>
<dbReference type="HOGENOM" id="CLU_1062587_0_0_1"/>
<dbReference type="PROSITE" id="PS50072">
    <property type="entry name" value="CSA_PPIASE_2"/>
    <property type="match status" value="1"/>
</dbReference>
<protein>
    <recommendedName>
        <fullName evidence="1">Peptidyl-prolyl cis-trans isomerase</fullName>
        <shortName evidence="1">PPIase</shortName>
        <ecNumber evidence="1">5.2.1.8</ecNumber>
    </recommendedName>
</protein>
<name>Q9N579_CAEEL</name>
<dbReference type="GO" id="GO:0016018">
    <property type="term" value="F:cyclosporin A binding"/>
    <property type="evidence" value="ECO:0000318"/>
    <property type="project" value="GO_Central"/>
</dbReference>
<accession>Q9N579</accession>
<comment type="function">
    <text evidence="1">PPIases accelerate the folding of proteins. It catalyzes the cis-trans isomerization of proline imidic peptide bonds in oligopeptides.</text>
</comment>
<reference evidence="3 4" key="1">
    <citation type="journal article" date="1998" name="Science">
        <title>Genome sequence of the nematode C. elegans: a platform for investigating biology.</title>
        <authorList>
            <consortium name="The C. elegans sequencing consortium"/>
            <person name="Sulson J.E."/>
            <person name="Waterston R."/>
        </authorList>
    </citation>
    <scope>NUCLEOTIDE SEQUENCE [LARGE SCALE GENOMIC DNA]</scope>
    <source>
        <strain evidence="3 4">Bristol N2</strain>
    </source>
</reference>
<dbReference type="Proteomes" id="UP000001940">
    <property type="component" value="Chromosome IV"/>
</dbReference>
<dbReference type="GeneID" id="177245"/>
<dbReference type="STRING" id="6239.Y17G9B.4a.1"/>
<dbReference type="Bgee" id="WBGene00021201">
    <property type="expression patterns" value="Expressed in germ line (C elegans) and 3 other cell types or tissues"/>
</dbReference>
<evidence type="ECO:0000259" key="2">
    <source>
        <dbReference type="PROSITE" id="PS50072"/>
    </source>
</evidence>
<keyword evidence="4" id="KW-1185">Reference proteome</keyword>
<dbReference type="InterPro" id="IPR029000">
    <property type="entry name" value="Cyclophilin-like_dom_sf"/>
</dbReference>
<dbReference type="PANTHER" id="PTHR11071">
    <property type="entry name" value="PEPTIDYL-PROLYL CIS-TRANS ISOMERASE"/>
    <property type="match status" value="1"/>
</dbReference>
<dbReference type="OrthoDB" id="252722at2759"/>
<comment type="similarity">
    <text evidence="1">Belongs to the cyclophilin-type PPIase family.</text>
</comment>
<dbReference type="UCSC" id="Y17G9B.4">
    <property type="organism name" value="c. elegans"/>
</dbReference>
<dbReference type="CTD" id="177245"/>
<dbReference type="AGR" id="WB:WBGene00021201"/>
<sequence>MNDEIISNLHMLSAVHRSLPRDARKDYLSRVRGKVEHLYKAIQGNKKPEINFEVSLEEAKLADKYLKDAKKVRIGNTMSDRDEYLGLLEIADNDERKCVFIHVSIGGIEEGCIVIQLFNDIVPRTAQNFESWCTGEKRGKYGEPLHLKECEIKMILPGSVIGFGDFEENCEYFDDEKSKENHCKNVLSMNIDKSENSSAPLFNMELSDGVDRAGKAIVFGKVVMGNRVIEKVLLAGSRDGIPEQTVKISDCGEMFRGGHSHF</sequence>
<proteinExistence type="inferred from homology"/>
<keyword evidence="1" id="KW-0697">Rotamase</keyword>
<evidence type="ECO:0000256" key="1">
    <source>
        <dbReference type="RuleBase" id="RU363019"/>
    </source>
</evidence>
<evidence type="ECO:0000313" key="5">
    <source>
        <dbReference type="WormBase" id="Y17G9B.4a"/>
    </source>
</evidence>
<dbReference type="GO" id="GO:0071013">
    <property type="term" value="C:catalytic step 2 spliceosome"/>
    <property type="evidence" value="ECO:0000318"/>
    <property type="project" value="GO_Central"/>
</dbReference>
<dbReference type="InParanoid" id="Q9N579"/>
<dbReference type="GO" id="GO:0003755">
    <property type="term" value="F:peptidyl-prolyl cis-trans isomerase activity"/>
    <property type="evidence" value="ECO:0000318"/>
    <property type="project" value="GO_Central"/>
</dbReference>
<evidence type="ECO:0000313" key="3">
    <source>
        <dbReference type="EMBL" id="CCD68714.1"/>
    </source>
</evidence>
<dbReference type="GO" id="GO:0006457">
    <property type="term" value="P:protein folding"/>
    <property type="evidence" value="ECO:0000318"/>
    <property type="project" value="GO_Central"/>
</dbReference>
<feature type="domain" description="PPIase cyclophilin-type" evidence="2">
    <location>
        <begin position="100"/>
        <end position="253"/>
    </location>
</feature>